<dbReference type="OrthoDB" id="9814546at2"/>
<keyword evidence="6" id="KW-1185">Reference proteome</keyword>
<dbReference type="PRINTS" id="PR01021">
    <property type="entry name" value="OMPADOMAIN"/>
</dbReference>
<sequence>MANINTLDQGAKILQNVDVSSIVTGLALGIADAQERLDTNSVKQITRLSETKVGNKSLLELGFQPAFYSFEYADVSASISLKMTIQEDIEVDLSIEYDASKKKGYTEKHIQDIENSYQEEKYKEFKSSRKYWTTLSNEHTLKVNQSTVNTSKETGSINRLEETAENLSSDSEIQRVDSKIIETKDVVNASSSNDIRTHNYNGFGMLSMLNYYAEDTGILKFKDYSNVSIKIKGTTNANNITIDKTNLADNLNVIVNSSFKFGIQHEDKLTVFFDFSKHHAIDFTYSKGTSPKNTENLKDKLRALAFIMLNDADVTVKVTGHTDSVSSDNFNNDLGLKRANTVKNYLIALGVNETQVIEINSEGEQKAKTNVGDNKNDADYRKAVIEIDTNGNEYIFVEGGDFSQSNSASIVTNWATATSGIMQKYAATAANTTLSFVIGSGSDVNINETINSLAEVKTKLDNTNKFYAQVSGDVVYSLRKDAKIEYTLFSNDTEDITIEDKSSNTQNSSNNNDSLNIHKVINSEYFAKSDLKSIKDPKISALSGSLDVRYARQFGVSVEGNASVSARMISVPPPTGLENYIESLTGNTTSGS</sequence>
<dbReference type="GO" id="GO:0016020">
    <property type="term" value="C:membrane"/>
    <property type="evidence" value="ECO:0007669"/>
    <property type="project" value="UniProtKB-SubCell"/>
</dbReference>
<name>A0A1B9XYI4_9FLAO</name>
<evidence type="ECO:0000256" key="3">
    <source>
        <dbReference type="PROSITE-ProRule" id="PRU00473"/>
    </source>
</evidence>
<dbReference type="InterPro" id="IPR006665">
    <property type="entry name" value="OmpA-like"/>
</dbReference>
<dbReference type="CDD" id="cd07185">
    <property type="entry name" value="OmpA_C-like"/>
    <property type="match status" value="1"/>
</dbReference>
<dbReference type="InterPro" id="IPR006664">
    <property type="entry name" value="OMP_bac"/>
</dbReference>
<protein>
    <recommendedName>
        <fullName evidence="4">OmpA-like domain-containing protein</fullName>
    </recommendedName>
</protein>
<reference evidence="5 6" key="1">
    <citation type="submission" date="2016-06" db="EMBL/GenBank/DDBJ databases">
        <title>Draft Genome Sequence of Tenacibaculum soleae UCD-KL19.</title>
        <authorList>
            <person name="Eisen J.A."/>
            <person name="Coil D.A."/>
            <person name="Lujan K.M."/>
        </authorList>
    </citation>
    <scope>NUCLEOTIDE SEQUENCE [LARGE SCALE GENOMIC DNA]</scope>
    <source>
        <strain evidence="5 6">UCD-KL19</strain>
    </source>
</reference>
<proteinExistence type="predicted"/>
<dbReference type="Pfam" id="PF00691">
    <property type="entry name" value="OmpA"/>
    <property type="match status" value="1"/>
</dbReference>
<dbReference type="InterPro" id="IPR036737">
    <property type="entry name" value="OmpA-like_sf"/>
</dbReference>
<comment type="caution">
    <text evidence="5">The sequence shown here is derived from an EMBL/GenBank/DDBJ whole genome shotgun (WGS) entry which is preliminary data.</text>
</comment>
<dbReference type="Proteomes" id="UP000093186">
    <property type="component" value="Unassembled WGS sequence"/>
</dbReference>
<comment type="subcellular location">
    <subcellularLocation>
        <location evidence="1">Membrane</location>
    </subcellularLocation>
</comment>
<evidence type="ECO:0000256" key="1">
    <source>
        <dbReference type="ARBA" id="ARBA00004370"/>
    </source>
</evidence>
<gene>
    <name evidence="5" type="ORF">BA195_10580</name>
</gene>
<dbReference type="RefSeq" id="WP_068705332.1">
    <property type="nucleotide sequence ID" value="NZ_MAKX01000013.1"/>
</dbReference>
<dbReference type="STRING" id="447689.BA195_10580"/>
<dbReference type="EMBL" id="MAKX01000013">
    <property type="protein sequence ID" value="OCK42610.1"/>
    <property type="molecule type" value="Genomic_DNA"/>
</dbReference>
<dbReference type="SUPFAM" id="SSF103088">
    <property type="entry name" value="OmpA-like"/>
    <property type="match status" value="1"/>
</dbReference>
<keyword evidence="2 3" id="KW-0472">Membrane</keyword>
<accession>A0A1B9XYI4</accession>
<dbReference type="PROSITE" id="PS51123">
    <property type="entry name" value="OMPA_2"/>
    <property type="match status" value="1"/>
</dbReference>
<evidence type="ECO:0000256" key="2">
    <source>
        <dbReference type="ARBA" id="ARBA00023136"/>
    </source>
</evidence>
<evidence type="ECO:0000259" key="4">
    <source>
        <dbReference type="PROSITE" id="PS51123"/>
    </source>
</evidence>
<dbReference type="Gene3D" id="3.30.1330.60">
    <property type="entry name" value="OmpA-like domain"/>
    <property type="match status" value="1"/>
</dbReference>
<dbReference type="AlphaFoldDB" id="A0A1B9XYI4"/>
<evidence type="ECO:0000313" key="5">
    <source>
        <dbReference type="EMBL" id="OCK42610.1"/>
    </source>
</evidence>
<organism evidence="5 6">
    <name type="scientific">Tenacibaculum soleae</name>
    <dbReference type="NCBI Taxonomy" id="447689"/>
    <lineage>
        <taxon>Bacteria</taxon>
        <taxon>Pseudomonadati</taxon>
        <taxon>Bacteroidota</taxon>
        <taxon>Flavobacteriia</taxon>
        <taxon>Flavobacteriales</taxon>
        <taxon>Flavobacteriaceae</taxon>
        <taxon>Tenacibaculum</taxon>
    </lineage>
</organism>
<feature type="domain" description="OmpA-like" evidence="4">
    <location>
        <begin position="270"/>
        <end position="391"/>
    </location>
</feature>
<evidence type="ECO:0000313" key="6">
    <source>
        <dbReference type="Proteomes" id="UP000093186"/>
    </source>
</evidence>